<name>A0ABR2NMG9_9ROSI</name>
<dbReference type="EMBL" id="JBBPBN010000124">
    <property type="protein sequence ID" value="KAK8977251.1"/>
    <property type="molecule type" value="Genomic_DNA"/>
</dbReference>
<proteinExistence type="predicted"/>
<comment type="caution">
    <text evidence="1">The sequence shown here is derived from an EMBL/GenBank/DDBJ whole genome shotgun (WGS) entry which is preliminary data.</text>
</comment>
<gene>
    <name evidence="1" type="ORF">V6N11_021337</name>
</gene>
<evidence type="ECO:0000313" key="2">
    <source>
        <dbReference type="Proteomes" id="UP001396334"/>
    </source>
</evidence>
<organism evidence="1 2">
    <name type="scientific">Hibiscus sabdariffa</name>
    <name type="common">roselle</name>
    <dbReference type="NCBI Taxonomy" id="183260"/>
    <lineage>
        <taxon>Eukaryota</taxon>
        <taxon>Viridiplantae</taxon>
        <taxon>Streptophyta</taxon>
        <taxon>Embryophyta</taxon>
        <taxon>Tracheophyta</taxon>
        <taxon>Spermatophyta</taxon>
        <taxon>Magnoliopsida</taxon>
        <taxon>eudicotyledons</taxon>
        <taxon>Gunneridae</taxon>
        <taxon>Pentapetalae</taxon>
        <taxon>rosids</taxon>
        <taxon>malvids</taxon>
        <taxon>Malvales</taxon>
        <taxon>Malvaceae</taxon>
        <taxon>Malvoideae</taxon>
        <taxon>Hibiscus</taxon>
    </lineage>
</organism>
<evidence type="ECO:0000313" key="1">
    <source>
        <dbReference type="EMBL" id="KAK8977251.1"/>
    </source>
</evidence>
<accession>A0ABR2NMG9</accession>
<protein>
    <submittedName>
        <fullName evidence="1">Uncharacterized protein</fullName>
    </submittedName>
</protein>
<keyword evidence="2" id="KW-1185">Reference proteome</keyword>
<dbReference type="Proteomes" id="UP001396334">
    <property type="component" value="Unassembled WGS sequence"/>
</dbReference>
<sequence>MESAFLYKNGVQTAQAQCASGEGVADHRRPKMVKEFDLSGKKIRLWEPTSMAVIDEINGITTIVVLGVLYGISNTFGPLPEDIFRYGAACPCSVVRNLKGRFEYYAHEIQVGMIRLISIAALLAWWESRVFWQAPLLEETVFRGFFMTSLTKWGYFGIFICSNSQSGDSYYNPCFLELGSDFTSYLS</sequence>
<reference evidence="1 2" key="1">
    <citation type="journal article" date="2024" name="G3 (Bethesda)">
        <title>Genome assembly of Hibiscus sabdariffa L. provides insights into metabolisms of medicinal natural products.</title>
        <authorList>
            <person name="Kim T."/>
        </authorList>
    </citation>
    <scope>NUCLEOTIDE SEQUENCE [LARGE SCALE GENOMIC DNA]</scope>
    <source>
        <strain evidence="1">TK-2024</strain>
        <tissue evidence="1">Old leaves</tissue>
    </source>
</reference>